<evidence type="ECO:0000313" key="2">
    <source>
        <dbReference type="Proteomes" id="UP000188268"/>
    </source>
</evidence>
<organism evidence="1 2">
    <name type="scientific">Corchorus capsularis</name>
    <name type="common">Jute</name>
    <dbReference type="NCBI Taxonomy" id="210143"/>
    <lineage>
        <taxon>Eukaryota</taxon>
        <taxon>Viridiplantae</taxon>
        <taxon>Streptophyta</taxon>
        <taxon>Embryophyta</taxon>
        <taxon>Tracheophyta</taxon>
        <taxon>Spermatophyta</taxon>
        <taxon>Magnoliopsida</taxon>
        <taxon>eudicotyledons</taxon>
        <taxon>Gunneridae</taxon>
        <taxon>Pentapetalae</taxon>
        <taxon>rosids</taxon>
        <taxon>malvids</taxon>
        <taxon>Malvales</taxon>
        <taxon>Malvaceae</taxon>
        <taxon>Grewioideae</taxon>
        <taxon>Apeibeae</taxon>
        <taxon>Corchorus</taxon>
    </lineage>
</organism>
<dbReference type="Proteomes" id="UP000188268">
    <property type="component" value="Unassembled WGS sequence"/>
</dbReference>
<sequence>MTNPNSTRTAHLITVDILD</sequence>
<keyword evidence="2" id="KW-1185">Reference proteome</keyword>
<dbReference type="AlphaFoldDB" id="A0A1R3IVB2"/>
<dbReference type="EMBL" id="AWWV01009446">
    <property type="protein sequence ID" value="OMO86521.1"/>
    <property type="molecule type" value="Genomic_DNA"/>
</dbReference>
<reference evidence="1 2" key="1">
    <citation type="submission" date="2013-09" db="EMBL/GenBank/DDBJ databases">
        <title>Corchorus capsularis genome sequencing.</title>
        <authorList>
            <person name="Alam M."/>
            <person name="Haque M.S."/>
            <person name="Islam M.S."/>
            <person name="Emdad E.M."/>
            <person name="Islam M.M."/>
            <person name="Ahmed B."/>
            <person name="Halim A."/>
            <person name="Hossen Q.M.M."/>
            <person name="Hossain M.Z."/>
            <person name="Ahmed R."/>
            <person name="Khan M.M."/>
            <person name="Islam R."/>
            <person name="Rashid M.M."/>
            <person name="Khan S.A."/>
            <person name="Rahman M.S."/>
            <person name="Alam M."/>
        </authorList>
    </citation>
    <scope>NUCLEOTIDE SEQUENCE [LARGE SCALE GENOMIC DNA]</scope>
    <source>
        <strain evidence="2">cv. CVL-1</strain>
        <tissue evidence="1">Whole seedling</tissue>
    </source>
</reference>
<name>A0A1R3IVB2_COCAP</name>
<gene>
    <name evidence="1" type="ORF">CCACVL1_09583</name>
</gene>
<evidence type="ECO:0000313" key="1">
    <source>
        <dbReference type="EMBL" id="OMO86521.1"/>
    </source>
</evidence>
<protein>
    <submittedName>
        <fullName evidence="1">Uncharacterized protein</fullName>
    </submittedName>
</protein>
<comment type="caution">
    <text evidence="1">The sequence shown here is derived from an EMBL/GenBank/DDBJ whole genome shotgun (WGS) entry which is preliminary data.</text>
</comment>
<accession>A0A1R3IVB2</accession>
<proteinExistence type="predicted"/>